<gene>
    <name evidence="2" type="ORF">RFI_37598</name>
</gene>
<evidence type="ECO:0000313" key="2">
    <source>
        <dbReference type="EMBL" id="ETN99870.1"/>
    </source>
</evidence>
<dbReference type="AlphaFoldDB" id="X6LEW8"/>
<sequence length="162" mass="19242">MAYISVFYIVSGREKKFYYNFKQLDIKEMSYTTSKHKSKPLRSEYTQTKSSDDTMQGQVNYYDTTTNDPGETYDEQNERNFDQSEEQDKNGELLSQEDREDRKSNELYDSLDHEYDKLSMDESARVNADVGNIEREIFIFAQRKAQEAEITRSEGTNRWIKR</sequence>
<proteinExistence type="predicted"/>
<evidence type="ECO:0000256" key="1">
    <source>
        <dbReference type="SAM" id="MobiDB-lite"/>
    </source>
</evidence>
<feature type="compositionally biased region" description="Polar residues" evidence="1">
    <location>
        <begin position="44"/>
        <end position="69"/>
    </location>
</feature>
<dbReference type="Proteomes" id="UP000023152">
    <property type="component" value="Unassembled WGS sequence"/>
</dbReference>
<reference evidence="2 3" key="1">
    <citation type="journal article" date="2013" name="Curr. Biol.">
        <title>The Genome of the Foraminiferan Reticulomyxa filosa.</title>
        <authorList>
            <person name="Glockner G."/>
            <person name="Hulsmann N."/>
            <person name="Schleicher M."/>
            <person name="Noegel A.A."/>
            <person name="Eichinger L."/>
            <person name="Gallinger C."/>
            <person name="Pawlowski J."/>
            <person name="Sierra R."/>
            <person name="Euteneuer U."/>
            <person name="Pillet L."/>
            <person name="Moustafa A."/>
            <person name="Platzer M."/>
            <person name="Groth M."/>
            <person name="Szafranski K."/>
            <person name="Schliwa M."/>
        </authorList>
    </citation>
    <scope>NUCLEOTIDE SEQUENCE [LARGE SCALE GENOMIC DNA]</scope>
</reference>
<feature type="compositionally biased region" description="Basic and acidic residues" evidence="1">
    <location>
        <begin position="76"/>
        <end position="108"/>
    </location>
</feature>
<organism evidence="2 3">
    <name type="scientific">Reticulomyxa filosa</name>
    <dbReference type="NCBI Taxonomy" id="46433"/>
    <lineage>
        <taxon>Eukaryota</taxon>
        <taxon>Sar</taxon>
        <taxon>Rhizaria</taxon>
        <taxon>Retaria</taxon>
        <taxon>Foraminifera</taxon>
        <taxon>Monothalamids</taxon>
        <taxon>Reticulomyxidae</taxon>
        <taxon>Reticulomyxa</taxon>
    </lineage>
</organism>
<feature type="non-terminal residue" evidence="2">
    <location>
        <position position="162"/>
    </location>
</feature>
<accession>X6LEW8</accession>
<comment type="caution">
    <text evidence="2">The sequence shown here is derived from an EMBL/GenBank/DDBJ whole genome shotgun (WGS) entry which is preliminary data.</text>
</comment>
<evidence type="ECO:0000313" key="3">
    <source>
        <dbReference type="Proteomes" id="UP000023152"/>
    </source>
</evidence>
<dbReference type="EMBL" id="ASPP01042655">
    <property type="protein sequence ID" value="ETN99870.1"/>
    <property type="molecule type" value="Genomic_DNA"/>
</dbReference>
<protein>
    <submittedName>
        <fullName evidence="2">Uncharacterized protein</fullName>
    </submittedName>
</protein>
<feature type="region of interest" description="Disordered" evidence="1">
    <location>
        <begin position="32"/>
        <end position="108"/>
    </location>
</feature>
<name>X6LEW8_RETFI</name>
<keyword evidence="3" id="KW-1185">Reference proteome</keyword>